<keyword evidence="3" id="KW-1185">Reference proteome</keyword>
<protein>
    <recommendedName>
        <fullName evidence="1">Cell wall hydrolase SleB domain-containing protein</fullName>
    </recommendedName>
</protein>
<dbReference type="InterPro" id="IPR011105">
    <property type="entry name" value="Cell_wall_hydrolase_SleB"/>
</dbReference>
<dbReference type="Gene3D" id="1.10.10.2520">
    <property type="entry name" value="Cell wall hydrolase SleB, domain 1"/>
    <property type="match status" value="1"/>
</dbReference>
<comment type="caution">
    <text evidence="2">The sequence shown here is derived from an EMBL/GenBank/DDBJ whole genome shotgun (WGS) entry which is preliminary data.</text>
</comment>
<sequence>MTNAGQISQEVDTIARTIWGEARGEGERGMHAVANVIMNRARVGGWWGNSPVEVCLKPAQFSAWNRNDPNFDLARKVTTQDPQFRLALQIAGRAIAGTLDDITGGATHYFNPNVVLPSWASALTRLTDIGNHRFYV</sequence>
<proteinExistence type="predicted"/>
<evidence type="ECO:0000259" key="1">
    <source>
        <dbReference type="Pfam" id="PF07486"/>
    </source>
</evidence>
<dbReference type="EMBL" id="LPXL01000015">
    <property type="protein sequence ID" value="KZD05205.1"/>
    <property type="molecule type" value="Genomic_DNA"/>
</dbReference>
<dbReference type="Proteomes" id="UP000076167">
    <property type="component" value="Unassembled WGS sequence"/>
</dbReference>
<dbReference type="Gene3D" id="6.20.240.60">
    <property type="match status" value="1"/>
</dbReference>
<evidence type="ECO:0000313" key="3">
    <source>
        <dbReference type="Proteomes" id="UP000076167"/>
    </source>
</evidence>
<gene>
    <name evidence="2" type="ORF">AUP40_14140</name>
</gene>
<organism evidence="2 3">
    <name type="scientific">Thalassospira xiamenensis</name>
    <dbReference type="NCBI Taxonomy" id="220697"/>
    <lineage>
        <taxon>Bacteria</taxon>
        <taxon>Pseudomonadati</taxon>
        <taxon>Pseudomonadota</taxon>
        <taxon>Alphaproteobacteria</taxon>
        <taxon>Rhodospirillales</taxon>
        <taxon>Thalassospiraceae</taxon>
        <taxon>Thalassospira</taxon>
    </lineage>
</organism>
<accession>A0ABR5Y495</accession>
<name>A0ABR5Y495_9PROT</name>
<reference evidence="2 3" key="1">
    <citation type="submission" date="2015-12" db="EMBL/GenBank/DDBJ databases">
        <title>Genome sequence of Thalassospira xiamenensis MCCC 1A03005.</title>
        <authorList>
            <person name="Lu L."/>
            <person name="Lai Q."/>
            <person name="Shao Z."/>
            <person name="Qian P."/>
        </authorList>
    </citation>
    <scope>NUCLEOTIDE SEQUENCE [LARGE SCALE GENOMIC DNA]</scope>
    <source>
        <strain evidence="2 3">MCCC 1A03005</strain>
    </source>
</reference>
<dbReference type="InterPro" id="IPR042047">
    <property type="entry name" value="SleB_dom1"/>
</dbReference>
<evidence type="ECO:0000313" key="2">
    <source>
        <dbReference type="EMBL" id="KZD05205.1"/>
    </source>
</evidence>
<dbReference type="Pfam" id="PF07486">
    <property type="entry name" value="Hydrolase_2"/>
    <property type="match status" value="1"/>
</dbReference>
<feature type="domain" description="Cell wall hydrolase SleB" evidence="1">
    <location>
        <begin position="24"/>
        <end position="135"/>
    </location>
</feature>